<feature type="domain" description="UmuC" evidence="3">
    <location>
        <begin position="24"/>
        <end position="148"/>
    </location>
</feature>
<dbReference type="InterPro" id="IPR043128">
    <property type="entry name" value="Rev_trsase/Diguanyl_cyclase"/>
</dbReference>
<evidence type="ECO:0000313" key="5">
    <source>
        <dbReference type="Proteomes" id="UP000235015"/>
    </source>
</evidence>
<comment type="caution">
    <text evidence="4">The sequence shown here is derived from an EMBL/GenBank/DDBJ whole genome shotgun (WGS) entry which is preliminary data.</text>
</comment>
<dbReference type="SUPFAM" id="SSF56672">
    <property type="entry name" value="DNA/RNA polymerases"/>
    <property type="match status" value="1"/>
</dbReference>
<keyword evidence="4" id="KW-0808">Transferase</keyword>
<reference evidence="4 5" key="1">
    <citation type="submission" date="2017-11" db="EMBL/GenBank/DDBJ databases">
        <title>Genome-resolved metagenomics identifies genetic mobility, metabolic interactions, and unexpected diversity in perchlorate-reducing communities.</title>
        <authorList>
            <person name="Barnum T.P."/>
            <person name="Figueroa I.A."/>
            <person name="Carlstrom C.I."/>
            <person name="Lucas L.N."/>
            <person name="Engelbrektson A.L."/>
            <person name="Coates J.D."/>
        </authorList>
    </citation>
    <scope>NUCLEOTIDE SEQUENCE [LARGE SCALE GENOMIC DNA]</scope>
    <source>
        <strain evidence="4">BM301</strain>
    </source>
</reference>
<dbReference type="PANTHER" id="PTHR35369:SF2">
    <property type="entry name" value="BLR3025 PROTEIN"/>
    <property type="match status" value="1"/>
</dbReference>
<dbReference type="EMBL" id="PKUN01000002">
    <property type="protein sequence ID" value="PLX62962.1"/>
    <property type="molecule type" value="Genomic_DNA"/>
</dbReference>
<dbReference type="GO" id="GO:0006281">
    <property type="term" value="P:DNA repair"/>
    <property type="evidence" value="ECO:0007669"/>
    <property type="project" value="InterPro"/>
</dbReference>
<sequence length="474" mass="53593">MLWLALRFSHLALERLATSIQAAAVPLVIREQHANRQQVFDASPVARQLGIRRGMSMKKAQLLVPDLTIVDRDMGQEAEGLEHLANWAMQFTSQVVLQSPHGLLLEIGASRRLFGGVAALHQQVITSCARLGHSPRTAIAPNPQAAWWFSALPQSLVITQDKALHTALTVLPLGCLDLSDKQRQALRRMGLRHLGECLRLPRAGLRRRFGAEWLDRLDRALGHQPAPRSCFQPPRRFEARLELPAEVDNCTGLLFGLRRLLQELGGALLGADATIDQLTLTLEYVDIPPSAIVLQLLQPHHDPDYLLELWRDRLEREALQAPVLGLRLASVDFRLANHASLGLFGHAPGQLEEQTLWERLQARLGRDTVRRLGVLADHRPESAWGLGESAEGNPMGQRPLWLLDPPERLRQGPEGPWRDGPLRLEQGPERIESGWWQGRWVRRDYFIVTDSHGARLWLFRQANERDWYLHSRFG</sequence>
<dbReference type="CDD" id="cd03468">
    <property type="entry name" value="PolY_like"/>
    <property type="match status" value="1"/>
</dbReference>
<dbReference type="PANTHER" id="PTHR35369">
    <property type="entry name" value="BLR3025 PROTEIN-RELATED"/>
    <property type="match status" value="1"/>
</dbReference>
<dbReference type="STRING" id="1111735.GCA_000428045_02923"/>
<dbReference type="Gene3D" id="3.40.1170.60">
    <property type="match status" value="1"/>
</dbReference>
<evidence type="ECO:0000256" key="1">
    <source>
        <dbReference type="ARBA" id="ARBA00010945"/>
    </source>
</evidence>
<evidence type="ECO:0000259" key="3">
    <source>
        <dbReference type="Pfam" id="PF00817"/>
    </source>
</evidence>
<organism evidence="4 5">
    <name type="scientific">Sedimenticola selenatireducens</name>
    <dbReference type="NCBI Taxonomy" id="191960"/>
    <lineage>
        <taxon>Bacteria</taxon>
        <taxon>Pseudomonadati</taxon>
        <taxon>Pseudomonadota</taxon>
        <taxon>Gammaproteobacteria</taxon>
        <taxon>Chromatiales</taxon>
        <taxon>Sedimenticolaceae</taxon>
        <taxon>Sedimenticola</taxon>
    </lineage>
</organism>
<protein>
    <submittedName>
        <fullName evidence="4">DNA repair nucleotidyltransferase</fullName>
    </submittedName>
</protein>
<dbReference type="GO" id="GO:0016740">
    <property type="term" value="F:transferase activity"/>
    <property type="evidence" value="ECO:0007669"/>
    <property type="project" value="UniProtKB-KW"/>
</dbReference>
<dbReference type="AlphaFoldDB" id="A0A2N6CZW7"/>
<name>A0A2N6CZW7_9GAMM</name>
<dbReference type="Proteomes" id="UP000235015">
    <property type="component" value="Unassembled WGS sequence"/>
</dbReference>
<proteinExistence type="inferred from homology"/>
<dbReference type="InterPro" id="IPR001126">
    <property type="entry name" value="UmuC"/>
</dbReference>
<dbReference type="InterPro" id="IPR043502">
    <property type="entry name" value="DNA/RNA_pol_sf"/>
</dbReference>
<evidence type="ECO:0000256" key="2">
    <source>
        <dbReference type="ARBA" id="ARBA00022763"/>
    </source>
</evidence>
<dbReference type="Gene3D" id="3.30.70.270">
    <property type="match status" value="1"/>
</dbReference>
<evidence type="ECO:0000313" key="4">
    <source>
        <dbReference type="EMBL" id="PLX62962.1"/>
    </source>
</evidence>
<dbReference type="RefSeq" id="WP_273437534.1">
    <property type="nucleotide sequence ID" value="NZ_PKUN01000002.1"/>
</dbReference>
<comment type="similarity">
    <text evidence="1">Belongs to the DNA polymerase type-Y family.</text>
</comment>
<accession>A0A2N6CZW7</accession>
<keyword evidence="2" id="KW-0227">DNA damage</keyword>
<dbReference type="Pfam" id="PF00817">
    <property type="entry name" value="IMS"/>
    <property type="match status" value="1"/>
</dbReference>
<gene>
    <name evidence="4" type="ORF">C0630_02010</name>
</gene>
<dbReference type="InterPro" id="IPR050356">
    <property type="entry name" value="SulA_CellDiv_inhibitor"/>
</dbReference>